<name>A0A9W8CQU1_9FUNG</name>
<dbReference type="EMBL" id="JANBOI010002722">
    <property type="protein sequence ID" value="KAJ1720162.1"/>
    <property type="molecule type" value="Genomic_DNA"/>
</dbReference>
<feature type="compositionally biased region" description="Basic and acidic residues" evidence="1">
    <location>
        <begin position="18"/>
        <end position="28"/>
    </location>
</feature>
<feature type="compositionally biased region" description="Low complexity" evidence="1">
    <location>
        <begin position="36"/>
        <end position="45"/>
    </location>
</feature>
<sequence length="176" mass="18831">MNPDVAIPDGEYPWCPKNGDEVGQHVESDWSESDDSAAAYSEGSAPVSRRTRGVVPAVRVAADGVEGGDDDDNDDEGTSSSPFLWFTPAVADGDSAAQPENAVMAYGIYRRVLVPKGTGAAYADADQVLEELVRMQLPAAPVKTQKERMDEKKALVERQQEAAKASRKSGDDDSDN</sequence>
<dbReference type="AlphaFoldDB" id="A0A9W8CQU1"/>
<feature type="compositionally biased region" description="Acidic residues" evidence="1">
    <location>
        <begin position="66"/>
        <end position="77"/>
    </location>
</feature>
<feature type="non-terminal residue" evidence="2">
    <location>
        <position position="176"/>
    </location>
</feature>
<dbReference type="Proteomes" id="UP001143981">
    <property type="component" value="Unassembled WGS sequence"/>
</dbReference>
<proteinExistence type="predicted"/>
<evidence type="ECO:0000256" key="1">
    <source>
        <dbReference type="SAM" id="MobiDB-lite"/>
    </source>
</evidence>
<accession>A0A9W8CQU1</accession>
<protein>
    <submittedName>
        <fullName evidence="2">Uncharacterized protein</fullName>
    </submittedName>
</protein>
<reference evidence="2" key="1">
    <citation type="submission" date="2022-07" db="EMBL/GenBank/DDBJ databases">
        <title>Phylogenomic reconstructions and comparative analyses of Kickxellomycotina fungi.</title>
        <authorList>
            <person name="Reynolds N.K."/>
            <person name="Stajich J.E."/>
            <person name="Barry K."/>
            <person name="Grigoriev I.V."/>
            <person name="Crous P."/>
            <person name="Smith M.E."/>
        </authorList>
    </citation>
    <scope>NUCLEOTIDE SEQUENCE</scope>
    <source>
        <strain evidence="2">BCRC 34381</strain>
    </source>
</reference>
<feature type="region of interest" description="Disordered" evidence="1">
    <location>
        <begin position="139"/>
        <end position="176"/>
    </location>
</feature>
<feature type="compositionally biased region" description="Basic and acidic residues" evidence="1">
    <location>
        <begin position="144"/>
        <end position="161"/>
    </location>
</feature>
<comment type="caution">
    <text evidence="2">The sequence shown here is derived from an EMBL/GenBank/DDBJ whole genome shotgun (WGS) entry which is preliminary data.</text>
</comment>
<evidence type="ECO:0000313" key="3">
    <source>
        <dbReference type="Proteomes" id="UP001143981"/>
    </source>
</evidence>
<gene>
    <name evidence="2" type="ORF">LPJ61_006200</name>
</gene>
<dbReference type="OrthoDB" id="429841at2759"/>
<evidence type="ECO:0000313" key="2">
    <source>
        <dbReference type="EMBL" id="KAJ1720162.1"/>
    </source>
</evidence>
<feature type="region of interest" description="Disordered" evidence="1">
    <location>
        <begin position="1"/>
        <end position="86"/>
    </location>
</feature>
<keyword evidence="3" id="KW-1185">Reference proteome</keyword>
<organism evidence="2 3">
    <name type="scientific">Coemansia biformis</name>
    <dbReference type="NCBI Taxonomy" id="1286918"/>
    <lineage>
        <taxon>Eukaryota</taxon>
        <taxon>Fungi</taxon>
        <taxon>Fungi incertae sedis</taxon>
        <taxon>Zoopagomycota</taxon>
        <taxon>Kickxellomycotina</taxon>
        <taxon>Kickxellomycetes</taxon>
        <taxon>Kickxellales</taxon>
        <taxon>Kickxellaceae</taxon>
        <taxon>Coemansia</taxon>
    </lineage>
</organism>